<dbReference type="PATRIC" id="fig|838561.3.peg.929"/>
<gene>
    <name evidence="1" type="ORF">P344_04845</name>
</gene>
<protein>
    <submittedName>
        <fullName evidence="1">Uncharacterized protein</fullName>
    </submittedName>
</protein>
<dbReference type="EMBL" id="CP006720">
    <property type="protein sequence ID" value="AHI58291.1"/>
    <property type="molecule type" value="Genomic_DNA"/>
</dbReference>
<name>W0GLT4_9MOLU</name>
<dbReference type="HOGENOM" id="CLU_2540887_0_0_14"/>
<dbReference type="AlphaFoldDB" id="W0GLT4"/>
<keyword evidence="2" id="KW-1185">Reference proteome</keyword>
<dbReference type="KEGG" id="smir:SMM_0806"/>
<accession>W0GLT4</accession>
<dbReference type="RefSeq" id="WP_025317561.1">
    <property type="nucleotide sequence ID" value="NZ_CP002082.1"/>
</dbReference>
<dbReference type="KEGG" id="smia:P344_04845"/>
<dbReference type="STRING" id="838561.P344_04845"/>
<sequence>MIDWTKYADNWDDFILQYRTISVTKMVGKIHADSFSYDQTLTSFGSLAVDRVIPKDGSQNYQKFAGFYTVPYQNWLCRSWYLH</sequence>
<evidence type="ECO:0000313" key="1">
    <source>
        <dbReference type="EMBL" id="AHI58291.1"/>
    </source>
</evidence>
<reference evidence="1 2" key="1">
    <citation type="submission" date="2013-09" db="EMBL/GenBank/DDBJ databases">
        <title>Complete genome sequence of Spiroplasma mirum suckling mouse cataract agent.</title>
        <authorList>
            <person name="Landry C.A."/>
            <person name="Bastian F.O."/>
            <person name="Thune R.L."/>
        </authorList>
    </citation>
    <scope>NUCLEOTIDE SEQUENCE [LARGE SCALE GENOMIC DNA]</scope>
    <source>
        <strain evidence="1 2">SMCA</strain>
    </source>
</reference>
<evidence type="ECO:0000313" key="2">
    <source>
        <dbReference type="Proteomes" id="UP000019260"/>
    </source>
</evidence>
<proteinExistence type="predicted"/>
<dbReference type="Proteomes" id="UP000019260">
    <property type="component" value="Chromosome"/>
</dbReference>
<organism evidence="1 2">
    <name type="scientific">Spiroplasma mirum ATCC 29335</name>
    <dbReference type="NCBI Taxonomy" id="838561"/>
    <lineage>
        <taxon>Bacteria</taxon>
        <taxon>Bacillati</taxon>
        <taxon>Mycoplasmatota</taxon>
        <taxon>Mollicutes</taxon>
        <taxon>Entomoplasmatales</taxon>
        <taxon>Spiroplasmataceae</taxon>
        <taxon>Spiroplasma</taxon>
    </lineage>
</organism>